<dbReference type="VEuPathDB" id="VectorBase:RSAN_048815"/>
<dbReference type="Proteomes" id="UP000821837">
    <property type="component" value="Chromosome 1"/>
</dbReference>
<dbReference type="Pfam" id="PF05485">
    <property type="entry name" value="THAP"/>
    <property type="match status" value="1"/>
</dbReference>
<evidence type="ECO:0000256" key="10">
    <source>
        <dbReference type="ARBA" id="ARBA00023242"/>
    </source>
</evidence>
<dbReference type="InterPro" id="IPR026516">
    <property type="entry name" value="THAP1/10"/>
</dbReference>
<dbReference type="Gene3D" id="6.20.210.20">
    <property type="entry name" value="THAP domain"/>
    <property type="match status" value="1"/>
</dbReference>
<proteinExistence type="inferred from homology"/>
<feature type="domain" description="THAP-type" evidence="13">
    <location>
        <begin position="47"/>
        <end position="129"/>
    </location>
</feature>
<evidence type="ECO:0000256" key="8">
    <source>
        <dbReference type="ARBA" id="ARBA00023125"/>
    </source>
</evidence>
<evidence type="ECO:0000256" key="7">
    <source>
        <dbReference type="ARBA" id="ARBA00023054"/>
    </source>
</evidence>
<organism evidence="14 15">
    <name type="scientific">Rhipicephalus sanguineus</name>
    <name type="common">Brown dog tick</name>
    <name type="synonym">Ixodes sanguineus</name>
    <dbReference type="NCBI Taxonomy" id="34632"/>
    <lineage>
        <taxon>Eukaryota</taxon>
        <taxon>Metazoa</taxon>
        <taxon>Ecdysozoa</taxon>
        <taxon>Arthropoda</taxon>
        <taxon>Chelicerata</taxon>
        <taxon>Arachnida</taxon>
        <taxon>Acari</taxon>
        <taxon>Parasitiformes</taxon>
        <taxon>Ixodida</taxon>
        <taxon>Ixodoidea</taxon>
        <taxon>Ixodidae</taxon>
        <taxon>Rhipicephalinae</taxon>
        <taxon>Rhipicephalus</taxon>
        <taxon>Rhipicephalus</taxon>
    </lineage>
</organism>
<keyword evidence="11" id="KW-0131">Cell cycle</keyword>
<dbReference type="PROSITE" id="PS50950">
    <property type="entry name" value="ZF_THAP"/>
    <property type="match status" value="1"/>
</dbReference>
<dbReference type="SMART" id="SM00980">
    <property type="entry name" value="THAP"/>
    <property type="match status" value="1"/>
</dbReference>
<comment type="subcellular location">
    <subcellularLocation>
        <location evidence="1">Nucleus</location>
        <location evidence="1">Nucleoplasm</location>
    </subcellularLocation>
</comment>
<keyword evidence="6" id="KW-0805">Transcription regulation</keyword>
<keyword evidence="15" id="KW-1185">Reference proteome</keyword>
<evidence type="ECO:0000313" key="14">
    <source>
        <dbReference type="EMBL" id="KAH7984635.1"/>
    </source>
</evidence>
<keyword evidence="9" id="KW-0804">Transcription</keyword>
<dbReference type="SUPFAM" id="SSF57716">
    <property type="entry name" value="Glucocorticoid receptor-like (DNA-binding domain)"/>
    <property type="match status" value="1"/>
</dbReference>
<evidence type="ECO:0000256" key="11">
    <source>
        <dbReference type="ARBA" id="ARBA00023306"/>
    </source>
</evidence>
<dbReference type="GO" id="GO:0008270">
    <property type="term" value="F:zinc ion binding"/>
    <property type="evidence" value="ECO:0007669"/>
    <property type="project" value="UniProtKB-KW"/>
</dbReference>
<evidence type="ECO:0000256" key="5">
    <source>
        <dbReference type="ARBA" id="ARBA00022833"/>
    </source>
</evidence>
<evidence type="ECO:0000256" key="3">
    <source>
        <dbReference type="ARBA" id="ARBA00022723"/>
    </source>
</evidence>
<dbReference type="InterPro" id="IPR006612">
    <property type="entry name" value="THAP_Znf"/>
</dbReference>
<keyword evidence="5" id="KW-0862">Zinc</keyword>
<dbReference type="GO" id="GO:0043565">
    <property type="term" value="F:sequence-specific DNA binding"/>
    <property type="evidence" value="ECO:0007669"/>
    <property type="project" value="InterPro"/>
</dbReference>
<evidence type="ECO:0000256" key="6">
    <source>
        <dbReference type="ARBA" id="ARBA00023015"/>
    </source>
</evidence>
<comment type="similarity">
    <text evidence="2">Belongs to the THAP1 family.</text>
</comment>
<dbReference type="PANTHER" id="PTHR46600:SF1">
    <property type="entry name" value="THAP DOMAIN-CONTAINING PROTEIN 1"/>
    <property type="match status" value="1"/>
</dbReference>
<evidence type="ECO:0000313" key="15">
    <source>
        <dbReference type="Proteomes" id="UP000821837"/>
    </source>
</evidence>
<evidence type="ECO:0000256" key="9">
    <source>
        <dbReference type="ARBA" id="ARBA00023163"/>
    </source>
</evidence>
<keyword evidence="7" id="KW-0175">Coiled coil</keyword>
<dbReference type="SMART" id="SM00692">
    <property type="entry name" value="DM3"/>
    <property type="match status" value="1"/>
</dbReference>
<evidence type="ECO:0000256" key="4">
    <source>
        <dbReference type="ARBA" id="ARBA00022771"/>
    </source>
</evidence>
<evidence type="ECO:0000259" key="13">
    <source>
        <dbReference type="PROSITE" id="PS50950"/>
    </source>
</evidence>
<keyword evidence="10" id="KW-0539">Nucleus</keyword>
<dbReference type="GO" id="GO:0005654">
    <property type="term" value="C:nucleoplasm"/>
    <property type="evidence" value="ECO:0007669"/>
    <property type="project" value="UniProtKB-SubCell"/>
</dbReference>
<name>A0A9D4TBX3_RHISA</name>
<dbReference type="AlphaFoldDB" id="A0A9D4TBX3"/>
<accession>A0A9D4TBX3</accession>
<evidence type="ECO:0000256" key="2">
    <source>
        <dbReference type="ARBA" id="ARBA00006177"/>
    </source>
</evidence>
<sequence length="147" mass="16775">MLRHLEVLIKVALQAKVVPCPSSWPQGSMRELAIMWNQLGCPAPDKVPYRCVPRCKSSSKQRMPGISFHEIPSDPELRAKWLNVISRDDWTPDTTSRYSTVCSRHFGSSDFKEGCKIRKLKKDAVPSIFEEYPAYLQPPKNREATSL</sequence>
<reference evidence="14" key="2">
    <citation type="submission" date="2021-09" db="EMBL/GenBank/DDBJ databases">
        <authorList>
            <person name="Jia N."/>
            <person name="Wang J."/>
            <person name="Shi W."/>
            <person name="Du L."/>
            <person name="Sun Y."/>
            <person name="Zhan W."/>
            <person name="Jiang J."/>
            <person name="Wang Q."/>
            <person name="Zhang B."/>
            <person name="Ji P."/>
            <person name="Sakyi L.B."/>
            <person name="Cui X."/>
            <person name="Yuan T."/>
            <person name="Jiang B."/>
            <person name="Yang W."/>
            <person name="Lam T.T.-Y."/>
            <person name="Chang Q."/>
            <person name="Ding S."/>
            <person name="Wang X."/>
            <person name="Zhu J."/>
            <person name="Ruan X."/>
            <person name="Zhao L."/>
            <person name="Wei J."/>
            <person name="Que T."/>
            <person name="Du C."/>
            <person name="Cheng J."/>
            <person name="Dai P."/>
            <person name="Han X."/>
            <person name="Huang E."/>
            <person name="Gao Y."/>
            <person name="Liu J."/>
            <person name="Shao H."/>
            <person name="Ye R."/>
            <person name="Li L."/>
            <person name="Wei W."/>
            <person name="Wang X."/>
            <person name="Wang C."/>
            <person name="Huo Q."/>
            <person name="Li W."/>
            <person name="Guo W."/>
            <person name="Chen H."/>
            <person name="Chen S."/>
            <person name="Zhou L."/>
            <person name="Zhou L."/>
            <person name="Ni X."/>
            <person name="Tian J."/>
            <person name="Zhou Y."/>
            <person name="Sheng Y."/>
            <person name="Liu T."/>
            <person name="Pan Y."/>
            <person name="Xia L."/>
            <person name="Li J."/>
            <person name="Zhao F."/>
            <person name="Cao W."/>
        </authorList>
    </citation>
    <scope>NUCLEOTIDE SEQUENCE</scope>
    <source>
        <strain evidence="14">Rsan-2018</strain>
        <tissue evidence="14">Larvae</tissue>
    </source>
</reference>
<keyword evidence="4 12" id="KW-0863">Zinc-finger</keyword>
<gene>
    <name evidence="14" type="ORF">HPB52_023305</name>
</gene>
<comment type="caution">
    <text evidence="14">The sequence shown here is derived from an EMBL/GenBank/DDBJ whole genome shotgun (WGS) entry which is preliminary data.</text>
</comment>
<dbReference type="EMBL" id="JABSTV010001245">
    <property type="protein sequence ID" value="KAH7984635.1"/>
    <property type="molecule type" value="Genomic_DNA"/>
</dbReference>
<dbReference type="PANTHER" id="PTHR46600">
    <property type="entry name" value="THAP DOMAIN-CONTAINING"/>
    <property type="match status" value="1"/>
</dbReference>
<protein>
    <recommendedName>
        <fullName evidence="13">THAP-type domain-containing protein</fullName>
    </recommendedName>
</protein>
<evidence type="ECO:0000256" key="1">
    <source>
        <dbReference type="ARBA" id="ARBA00004642"/>
    </source>
</evidence>
<keyword evidence="3" id="KW-0479">Metal-binding</keyword>
<evidence type="ECO:0000256" key="12">
    <source>
        <dbReference type="PROSITE-ProRule" id="PRU00309"/>
    </source>
</evidence>
<dbReference type="InterPro" id="IPR038441">
    <property type="entry name" value="THAP_Znf_sf"/>
</dbReference>
<reference evidence="14" key="1">
    <citation type="journal article" date="2020" name="Cell">
        <title>Large-Scale Comparative Analyses of Tick Genomes Elucidate Their Genetic Diversity and Vector Capacities.</title>
        <authorList>
            <consortium name="Tick Genome and Microbiome Consortium (TIGMIC)"/>
            <person name="Jia N."/>
            <person name="Wang J."/>
            <person name="Shi W."/>
            <person name="Du L."/>
            <person name="Sun Y."/>
            <person name="Zhan W."/>
            <person name="Jiang J.F."/>
            <person name="Wang Q."/>
            <person name="Zhang B."/>
            <person name="Ji P."/>
            <person name="Bell-Sakyi L."/>
            <person name="Cui X.M."/>
            <person name="Yuan T.T."/>
            <person name="Jiang B.G."/>
            <person name="Yang W.F."/>
            <person name="Lam T.T."/>
            <person name="Chang Q.C."/>
            <person name="Ding S.J."/>
            <person name="Wang X.J."/>
            <person name="Zhu J.G."/>
            <person name="Ruan X.D."/>
            <person name="Zhao L."/>
            <person name="Wei J.T."/>
            <person name="Ye R.Z."/>
            <person name="Que T.C."/>
            <person name="Du C.H."/>
            <person name="Zhou Y.H."/>
            <person name="Cheng J.X."/>
            <person name="Dai P.F."/>
            <person name="Guo W.B."/>
            <person name="Han X.H."/>
            <person name="Huang E.J."/>
            <person name="Li L.F."/>
            <person name="Wei W."/>
            <person name="Gao Y.C."/>
            <person name="Liu J.Z."/>
            <person name="Shao H.Z."/>
            <person name="Wang X."/>
            <person name="Wang C.C."/>
            <person name="Yang T.C."/>
            <person name="Huo Q.B."/>
            <person name="Li W."/>
            <person name="Chen H.Y."/>
            <person name="Chen S.E."/>
            <person name="Zhou L.G."/>
            <person name="Ni X.B."/>
            <person name="Tian J.H."/>
            <person name="Sheng Y."/>
            <person name="Liu T."/>
            <person name="Pan Y.S."/>
            <person name="Xia L.Y."/>
            <person name="Li J."/>
            <person name="Zhao F."/>
            <person name="Cao W.C."/>
        </authorList>
    </citation>
    <scope>NUCLEOTIDE SEQUENCE</scope>
    <source>
        <strain evidence="14">Rsan-2018</strain>
    </source>
</reference>
<keyword evidence="8 12" id="KW-0238">DNA-binding</keyword>